<accession>A0A6J1TGQ7</accession>
<evidence type="ECO:0000256" key="1">
    <source>
        <dbReference type="SAM" id="MobiDB-lite"/>
    </source>
</evidence>
<feature type="compositionally biased region" description="Low complexity" evidence="1">
    <location>
        <begin position="484"/>
        <end position="496"/>
    </location>
</feature>
<dbReference type="Pfam" id="PF07093">
    <property type="entry name" value="SGT1"/>
    <property type="match status" value="1"/>
</dbReference>
<keyword evidence="2" id="KW-1185">Reference proteome</keyword>
<feature type="compositionally biased region" description="Basic and acidic residues" evidence="1">
    <location>
        <begin position="666"/>
        <end position="678"/>
    </location>
</feature>
<feature type="region of interest" description="Disordered" evidence="1">
    <location>
        <begin position="541"/>
        <end position="576"/>
    </location>
</feature>
<dbReference type="PANTHER" id="PTHR13060:SF0">
    <property type="entry name" value="PROTEIN ECDYSONELESS HOMOLOG"/>
    <property type="match status" value="1"/>
</dbReference>
<protein>
    <submittedName>
        <fullName evidence="3">Protein ecdysoneless isoform X2</fullName>
    </submittedName>
</protein>
<dbReference type="GeneID" id="113214771"/>
<dbReference type="AlphaFoldDB" id="A0A6J1TGQ7"/>
<gene>
    <name evidence="3" type="primary">LOC113214771</name>
</gene>
<dbReference type="CTD" id="11319"/>
<dbReference type="Proteomes" id="UP000504606">
    <property type="component" value="Unplaced"/>
</dbReference>
<dbReference type="PANTHER" id="PTHR13060">
    <property type="entry name" value="SGT1 PROTEIN HSGT1 SUPPRESSOR OF GCR2"/>
    <property type="match status" value="1"/>
</dbReference>
<feature type="compositionally biased region" description="Acidic residues" evidence="1">
    <location>
        <begin position="541"/>
        <end position="565"/>
    </location>
</feature>
<feature type="region of interest" description="Disordered" evidence="1">
    <location>
        <begin position="650"/>
        <end position="678"/>
    </location>
</feature>
<feature type="region of interest" description="Disordered" evidence="1">
    <location>
        <begin position="479"/>
        <end position="518"/>
    </location>
</feature>
<name>A0A6J1TGQ7_FRAOC</name>
<proteinExistence type="predicted"/>
<dbReference type="RefSeq" id="XP_026290021.2">
    <property type="nucleotide sequence ID" value="XM_026434236.2"/>
</dbReference>
<evidence type="ECO:0000313" key="3">
    <source>
        <dbReference type="RefSeq" id="XP_026290021.2"/>
    </source>
</evidence>
<feature type="compositionally biased region" description="Basic and acidic residues" evidence="1">
    <location>
        <begin position="566"/>
        <end position="576"/>
    </location>
</feature>
<dbReference type="GO" id="GO:0005634">
    <property type="term" value="C:nucleus"/>
    <property type="evidence" value="ECO:0007669"/>
    <property type="project" value="TreeGrafter"/>
</dbReference>
<organism evidence="2 3">
    <name type="scientific">Frankliniella occidentalis</name>
    <name type="common">Western flower thrips</name>
    <name type="synonym">Euthrips occidentalis</name>
    <dbReference type="NCBI Taxonomy" id="133901"/>
    <lineage>
        <taxon>Eukaryota</taxon>
        <taxon>Metazoa</taxon>
        <taxon>Ecdysozoa</taxon>
        <taxon>Arthropoda</taxon>
        <taxon>Hexapoda</taxon>
        <taxon>Insecta</taxon>
        <taxon>Pterygota</taxon>
        <taxon>Neoptera</taxon>
        <taxon>Paraneoptera</taxon>
        <taxon>Thysanoptera</taxon>
        <taxon>Terebrantia</taxon>
        <taxon>Thripoidea</taxon>
        <taxon>Thripidae</taxon>
        <taxon>Frankliniella</taxon>
    </lineage>
</organism>
<dbReference type="InterPro" id="IPR010770">
    <property type="entry name" value="Ecd"/>
</dbReference>
<evidence type="ECO:0000313" key="2">
    <source>
        <dbReference type="Proteomes" id="UP000504606"/>
    </source>
</evidence>
<reference evidence="3" key="1">
    <citation type="submission" date="2025-08" db="UniProtKB">
        <authorList>
            <consortium name="RefSeq"/>
        </authorList>
    </citation>
    <scope>IDENTIFICATION</scope>
    <source>
        <tissue evidence="3">Whole organism</tissue>
    </source>
</reference>
<sequence length="678" mass="75548">MASALEDVQAEDYVEYFLFPDGIPSSTSKDEVNDYLRNIFSVISCCAAEHKSEYIWHKDPFNTAPILDDESELLPPHLHGTTHFGDNIEDEWFIVYLLIQLTKDIPGLVVRVIDTDGEFLLIEAADFLPPWADPETCGQRVYLYQGEVHFIPPTNTNDSEDEPKNLIPVVDAIQLIRSCPKNTRAPQPIQNAIKERIEGYPSKIKEDLHRTTISIPAEISALLKDNPSLIASAVRAFCERDPIDKRACRNMAHFKPDNCVPTSVLFTKCLYAMLCHEKAVPEKRSGWVLPPPSSSTFKMYNLGYKVACGFEILVDRAKKCGENPDAGQSSTPVQICDLSDNRGWSMYLNSLKKKEYFKDLLEGSKEYTTLLDKAKEFYLSNCTSSSKVLPDSSAGHEILSRMSSLKLDIKALKEESKNIPPPDDDSWLEISPEEVDLMLKNRYGPVKDRMRKDQLSGQGGLATVLGGFLEYMSGMEGAEFPTQGTSKSSSKTFSGKAEGSTAPKSNGEENENVAGDSKLNFDPEGFSCAVQNILDFAIPEDSWDLNSDSDDSDIGSYEDEGEMDLNEIKPGKKRNPDAELKQYMDQMDRELANTTLAQSFEKKASKMEKKVQSVQEDDSFDDVEDFQPVDIDMNALKNILESYQSQMGGAGPASNLLGPMGVHLENLAKKSSDKNDNQ</sequence>